<dbReference type="InterPro" id="IPR024490">
    <property type="entry name" value="DUF2759"/>
</dbReference>
<evidence type="ECO:0008006" key="4">
    <source>
        <dbReference type="Google" id="ProtNLM"/>
    </source>
</evidence>
<name>A0A023D9N2_9BACL</name>
<accession>A0A023D9N2</accession>
<evidence type="ECO:0000313" key="3">
    <source>
        <dbReference type="Proteomes" id="UP000023561"/>
    </source>
</evidence>
<keyword evidence="1" id="KW-0812">Transmembrane</keyword>
<keyword evidence="1" id="KW-0472">Membrane</keyword>
<evidence type="ECO:0000256" key="1">
    <source>
        <dbReference type="SAM" id="Phobius"/>
    </source>
</evidence>
<keyword evidence="1" id="KW-1133">Transmembrane helix</keyword>
<protein>
    <recommendedName>
        <fullName evidence="4">DUF2759 domain-containing protein</fullName>
    </recommendedName>
</protein>
<dbReference type="Proteomes" id="UP000023561">
    <property type="component" value="Unassembled WGS sequence"/>
</dbReference>
<proteinExistence type="predicted"/>
<feature type="transmembrane region" description="Helical" evidence="1">
    <location>
        <begin position="27"/>
        <end position="49"/>
    </location>
</feature>
<sequence length="58" mass="6351">MGTVIIFALVALLALYGIVRTLREKNILGFLFGLGAFAVFGWFTVMTILHHGFPTGTH</sequence>
<dbReference type="RefSeq" id="WP_017435096.1">
    <property type="nucleotide sequence ID" value="NZ_BAWO01000001.1"/>
</dbReference>
<reference evidence="2 3" key="1">
    <citation type="submission" date="2014-04" db="EMBL/GenBank/DDBJ databases">
        <title>Whole genome shotgun sequence of Geobacillus caldoxylosilyticus NBRC 107762.</title>
        <authorList>
            <person name="Hosoyama A."/>
            <person name="Hosoyama Y."/>
            <person name="Katano-Makiyama Y."/>
            <person name="Tsuchikane K."/>
            <person name="Ohji S."/>
            <person name="Ichikawa N."/>
            <person name="Yamazoe A."/>
            <person name="Fujita N."/>
        </authorList>
    </citation>
    <scope>NUCLEOTIDE SEQUENCE [LARGE SCALE GENOMIC DNA]</scope>
    <source>
        <strain evidence="2 3">NBRC 107762</strain>
    </source>
</reference>
<organism evidence="2 3">
    <name type="scientific">Parageobacillus caldoxylosilyticus NBRC 107762</name>
    <dbReference type="NCBI Taxonomy" id="1220594"/>
    <lineage>
        <taxon>Bacteria</taxon>
        <taxon>Bacillati</taxon>
        <taxon>Bacillota</taxon>
        <taxon>Bacilli</taxon>
        <taxon>Bacillales</taxon>
        <taxon>Anoxybacillaceae</taxon>
        <taxon>Saccharococcus</taxon>
    </lineage>
</organism>
<dbReference type="GeneID" id="301193959"/>
<dbReference type="EMBL" id="BAWO01000001">
    <property type="protein sequence ID" value="GAJ38060.1"/>
    <property type="molecule type" value="Genomic_DNA"/>
</dbReference>
<dbReference type="AlphaFoldDB" id="A0A023D9N2"/>
<evidence type="ECO:0000313" key="2">
    <source>
        <dbReference type="EMBL" id="GAJ38060.1"/>
    </source>
</evidence>
<comment type="caution">
    <text evidence="2">The sequence shown here is derived from an EMBL/GenBank/DDBJ whole genome shotgun (WGS) entry which is preliminary data.</text>
</comment>
<gene>
    <name evidence="2" type="ORF">GCA01S_001_00050</name>
</gene>
<dbReference type="Pfam" id="PF10958">
    <property type="entry name" value="DUF2759"/>
    <property type="match status" value="1"/>
</dbReference>
<keyword evidence="3" id="KW-1185">Reference proteome</keyword>